<gene>
    <name evidence="6" type="ORF">F4162_01370</name>
</gene>
<dbReference type="InterPro" id="IPR036034">
    <property type="entry name" value="PDZ_sf"/>
</dbReference>
<dbReference type="EMBL" id="VYDO01000053">
    <property type="protein sequence ID" value="MYG37675.1"/>
    <property type="molecule type" value="Genomic_DNA"/>
</dbReference>
<feature type="chain" id="PRO_5025692055" evidence="4">
    <location>
        <begin position="32"/>
        <end position="394"/>
    </location>
</feature>
<dbReference type="InterPro" id="IPR001940">
    <property type="entry name" value="Peptidase_S1C"/>
</dbReference>
<evidence type="ECO:0000256" key="4">
    <source>
        <dbReference type="SAM" id="SignalP"/>
    </source>
</evidence>
<feature type="domain" description="PDZ" evidence="5">
    <location>
        <begin position="276"/>
        <end position="380"/>
    </location>
</feature>
<dbReference type="GO" id="GO:0006508">
    <property type="term" value="P:proteolysis"/>
    <property type="evidence" value="ECO:0007669"/>
    <property type="project" value="UniProtKB-KW"/>
</dbReference>
<reference evidence="6" key="1">
    <citation type="submission" date="2019-09" db="EMBL/GenBank/DDBJ databases">
        <title>Characterisation of the sponge microbiome using genome-centric metagenomics.</title>
        <authorList>
            <person name="Engelberts J.P."/>
            <person name="Robbins S.J."/>
            <person name="De Goeij J.M."/>
            <person name="Aranda M."/>
            <person name="Bell S.C."/>
            <person name="Webster N.S."/>
        </authorList>
    </citation>
    <scope>NUCLEOTIDE SEQUENCE</scope>
    <source>
        <strain evidence="6">SB0676_bin_10</strain>
    </source>
</reference>
<dbReference type="PRINTS" id="PR00834">
    <property type="entry name" value="PROTEASES2C"/>
</dbReference>
<dbReference type="PANTHER" id="PTHR22939">
    <property type="entry name" value="SERINE PROTEASE FAMILY S1C HTRA-RELATED"/>
    <property type="match status" value="1"/>
</dbReference>
<evidence type="ECO:0000256" key="2">
    <source>
        <dbReference type="ARBA" id="ARBA00022670"/>
    </source>
</evidence>
<evidence type="ECO:0000259" key="5">
    <source>
        <dbReference type="PROSITE" id="PS50106"/>
    </source>
</evidence>
<dbReference type="Gene3D" id="2.40.10.10">
    <property type="entry name" value="Trypsin-like serine proteases"/>
    <property type="match status" value="2"/>
</dbReference>
<evidence type="ECO:0000313" key="6">
    <source>
        <dbReference type="EMBL" id="MYG37675.1"/>
    </source>
</evidence>
<dbReference type="SUPFAM" id="SSF50156">
    <property type="entry name" value="PDZ domain-like"/>
    <property type="match status" value="1"/>
</dbReference>
<dbReference type="InterPro" id="IPR009003">
    <property type="entry name" value="Peptidase_S1_PA"/>
</dbReference>
<evidence type="ECO:0000256" key="3">
    <source>
        <dbReference type="ARBA" id="ARBA00022801"/>
    </source>
</evidence>
<protein>
    <submittedName>
        <fullName evidence="6">PDZ domain-containing protein</fullName>
    </submittedName>
</protein>
<name>A0A6B1F7E5_9SYNE</name>
<comment type="similarity">
    <text evidence="1">Belongs to the peptidase S1C family.</text>
</comment>
<dbReference type="PROSITE" id="PS50106">
    <property type="entry name" value="PDZ"/>
    <property type="match status" value="1"/>
</dbReference>
<evidence type="ECO:0000256" key="1">
    <source>
        <dbReference type="ARBA" id="ARBA00010541"/>
    </source>
</evidence>
<dbReference type="SMART" id="SM00228">
    <property type="entry name" value="PDZ"/>
    <property type="match status" value="1"/>
</dbReference>
<dbReference type="GO" id="GO:0004252">
    <property type="term" value="F:serine-type endopeptidase activity"/>
    <property type="evidence" value="ECO:0007669"/>
    <property type="project" value="InterPro"/>
</dbReference>
<keyword evidence="4" id="KW-0732">Signal</keyword>
<dbReference type="SUPFAM" id="SSF50494">
    <property type="entry name" value="Trypsin-like serine proteases"/>
    <property type="match status" value="1"/>
</dbReference>
<dbReference type="Pfam" id="PF13365">
    <property type="entry name" value="Trypsin_2"/>
    <property type="match status" value="1"/>
</dbReference>
<organism evidence="6">
    <name type="scientific">Synechococcus sp. SB0676_bin_10</name>
    <dbReference type="NCBI Taxonomy" id="2604869"/>
    <lineage>
        <taxon>Bacteria</taxon>
        <taxon>Bacillati</taxon>
        <taxon>Cyanobacteriota</taxon>
        <taxon>Cyanophyceae</taxon>
        <taxon>Synechococcales</taxon>
        <taxon>Synechococcaceae</taxon>
        <taxon>Synechococcus</taxon>
    </lineage>
</organism>
<comment type="caution">
    <text evidence="6">The sequence shown here is derived from an EMBL/GenBank/DDBJ whole genome shotgun (WGS) entry which is preliminary data.</text>
</comment>
<keyword evidence="3" id="KW-0378">Hydrolase</keyword>
<dbReference type="Pfam" id="PF13180">
    <property type="entry name" value="PDZ_2"/>
    <property type="match status" value="1"/>
</dbReference>
<keyword evidence="2" id="KW-0645">Protease</keyword>
<dbReference type="PANTHER" id="PTHR22939:SF129">
    <property type="entry name" value="SERINE PROTEASE HTRA2, MITOCHONDRIAL"/>
    <property type="match status" value="1"/>
</dbReference>
<feature type="signal peptide" evidence="4">
    <location>
        <begin position="1"/>
        <end position="31"/>
    </location>
</feature>
<dbReference type="AlphaFoldDB" id="A0A6B1F7E5"/>
<accession>A0A6B1F7E5</accession>
<dbReference type="Gene3D" id="2.30.42.10">
    <property type="match status" value="1"/>
</dbReference>
<sequence>MAQLLLRRWASALAAAATFALALAFPQPLLAQADGLTAVETPGGPATTQAHGHSFVAMAVQRVVPAVVRIDTERRVQGSGLNPLLLDPLLQDALGDLPSTHQQHGQGSGVVIATNPEKNHALVLTNAHVVDGVDSVEVTLADGRSFTGAVSGSDSVTDLALVALPTGDSTIQIQAAQLGDSASLEVGDWAIALGNPYGLDSTVTLGIISNLHRSIASLGFADKRLELIQTDAAINPGNSGGPLVNAAGEVIGINTLVRSGPGAGLGFAIPINLARQVAILLENRGEVTHPYLGIRMVQLTQRRARHHNADPNTLLKLPERDGALVQKVVEASPAERAGLRRGDLVVGAGHQTVHEPAELLALVEASQVGQPLQLHIQRGEQEFQLEVTPEAMPR</sequence>
<proteinExistence type="inferred from homology"/>
<dbReference type="InterPro" id="IPR043504">
    <property type="entry name" value="Peptidase_S1_PA_chymotrypsin"/>
</dbReference>
<dbReference type="InterPro" id="IPR001478">
    <property type="entry name" value="PDZ"/>
</dbReference>